<evidence type="ECO:0000259" key="4">
    <source>
        <dbReference type="PROSITE" id="PS50119"/>
    </source>
</evidence>
<evidence type="ECO:0000313" key="6">
    <source>
        <dbReference type="Proteomes" id="UP000275408"/>
    </source>
</evidence>
<accession>A0A3M6UFR6</accession>
<keyword evidence="2" id="KW-0479">Metal-binding</keyword>
<dbReference type="PROSITE" id="PS50119">
    <property type="entry name" value="ZF_BBOX"/>
    <property type="match status" value="2"/>
</dbReference>
<feature type="domain" description="B box-type" evidence="4">
    <location>
        <begin position="1"/>
        <end position="46"/>
    </location>
</feature>
<dbReference type="AlphaFoldDB" id="A0A3M6UFR6"/>
<evidence type="ECO:0000313" key="5">
    <source>
        <dbReference type="EMBL" id="RMX52475.1"/>
    </source>
</evidence>
<evidence type="ECO:0000256" key="1">
    <source>
        <dbReference type="ARBA" id="ARBA00022737"/>
    </source>
</evidence>
<sequence length="644" mass="72008">MQTCDSCDDSSVVTSYCFVCQSFLCAACLDAHQRLKATRGHRSILFEKLRVQDVEELMYRPAMCTQKYHQSEVLEYYCQDCKVCVCVRCGLVNHNGHAVADIEGAASEYRNQITEVVGKTKAQVAVLERQMNKQTELINKSISEMYDAQAKVTEVVDELVGILTEHKEAMKTKLRQLVETQQRNHKGQMEVFQSAISQLKNCIEQGEGIVQRNFAPEILHAERSIIGRAKELLNVSKIKIYQPNCFKFVPNTETLNTIRLNGSGQIYASRTDASLSTVNYGNDSRLIFKTGSEICFQITTRDLLGDQIYNKDDRVIATVEVVKSPGCREKARIKDLRNGNYEVCCTLKQPGHNKVAIYINEMLVADSSWKVAPSHVACSIVQCRKTGNIAVADYDNKKVLLYDSTLNYLVRTIVDFGPDRRPRCLAFTNFLDDNVIVIHEDTLPQSKFPVFSHLSKISVFTPHGHFVKGIGAEFLTNPCSVSVKNDGQIIVCDSGDRSVKLLSPDGTKLLKSFKAKDADTPPWFAVHDQKRYFVSYRIGQSVKVFDEDGVYLHDIGKFGAPAGLAIDKFSNLIVCDSDAKSVQVFTLNGEFVTSLPAGKYLECPCSVVVSNNGDVLLTDLTTGLIFTFHRGSKYQLHEKKSLIS</sequence>
<name>A0A3M6UFR6_POCDA</name>
<dbReference type="SMART" id="SM00336">
    <property type="entry name" value="BBOX"/>
    <property type="match status" value="2"/>
</dbReference>
<dbReference type="Gene3D" id="2.60.40.10">
    <property type="entry name" value="Immunoglobulins"/>
    <property type="match status" value="1"/>
</dbReference>
<gene>
    <name evidence="5" type="ORF">pdam_00013796</name>
</gene>
<dbReference type="InterPro" id="IPR014756">
    <property type="entry name" value="Ig_E-set"/>
</dbReference>
<feature type="domain" description="B box-type" evidence="4">
    <location>
        <begin position="59"/>
        <end position="102"/>
    </location>
</feature>
<dbReference type="InterPro" id="IPR001258">
    <property type="entry name" value="NHL_repeat"/>
</dbReference>
<dbReference type="PANTHER" id="PTHR25462">
    <property type="entry name" value="BONUS, ISOFORM C-RELATED"/>
    <property type="match status" value="1"/>
</dbReference>
<dbReference type="InterPro" id="IPR017868">
    <property type="entry name" value="Filamin/ABP280_repeat-like"/>
</dbReference>
<dbReference type="SUPFAM" id="SSF57845">
    <property type="entry name" value="B-box zinc-binding domain"/>
    <property type="match status" value="1"/>
</dbReference>
<dbReference type="EMBL" id="RCHS01001624">
    <property type="protein sequence ID" value="RMX52475.1"/>
    <property type="molecule type" value="Genomic_DNA"/>
</dbReference>
<dbReference type="InterPro" id="IPR011042">
    <property type="entry name" value="6-blade_b-propeller_TolB-like"/>
</dbReference>
<keyword evidence="1" id="KW-0677">Repeat</keyword>
<comment type="caution">
    <text evidence="5">The sequence shown here is derived from an EMBL/GenBank/DDBJ whole genome shotgun (WGS) entry which is preliminary data.</text>
</comment>
<dbReference type="OMA" id="NVIVIHE"/>
<dbReference type="SUPFAM" id="SSF81296">
    <property type="entry name" value="E set domains"/>
    <property type="match status" value="1"/>
</dbReference>
<dbReference type="Gene3D" id="2.120.10.30">
    <property type="entry name" value="TolB, C-terminal domain"/>
    <property type="match status" value="1"/>
</dbReference>
<evidence type="ECO:0000256" key="3">
    <source>
        <dbReference type="PROSITE-ProRule" id="PRU00504"/>
    </source>
</evidence>
<dbReference type="STRING" id="46731.A0A3M6UFR6"/>
<organism evidence="5 6">
    <name type="scientific">Pocillopora damicornis</name>
    <name type="common">Cauliflower coral</name>
    <name type="synonym">Millepora damicornis</name>
    <dbReference type="NCBI Taxonomy" id="46731"/>
    <lineage>
        <taxon>Eukaryota</taxon>
        <taxon>Metazoa</taxon>
        <taxon>Cnidaria</taxon>
        <taxon>Anthozoa</taxon>
        <taxon>Hexacorallia</taxon>
        <taxon>Scleractinia</taxon>
        <taxon>Astrocoeniina</taxon>
        <taxon>Pocilloporidae</taxon>
        <taxon>Pocillopora</taxon>
    </lineage>
</organism>
<keyword evidence="6" id="KW-1185">Reference proteome</keyword>
<dbReference type="PROSITE" id="PS51125">
    <property type="entry name" value="NHL"/>
    <property type="match status" value="1"/>
</dbReference>
<dbReference type="InterPro" id="IPR013783">
    <property type="entry name" value="Ig-like_fold"/>
</dbReference>
<dbReference type="CDD" id="cd05819">
    <property type="entry name" value="NHL"/>
    <property type="match status" value="1"/>
</dbReference>
<dbReference type="Pfam" id="PF00630">
    <property type="entry name" value="Filamin"/>
    <property type="match status" value="1"/>
</dbReference>
<dbReference type="InterPro" id="IPR000315">
    <property type="entry name" value="Znf_B-box"/>
</dbReference>
<dbReference type="Proteomes" id="UP000275408">
    <property type="component" value="Unassembled WGS sequence"/>
</dbReference>
<dbReference type="Gene3D" id="3.30.160.60">
    <property type="entry name" value="Classic Zinc Finger"/>
    <property type="match status" value="1"/>
</dbReference>
<feature type="repeat" description="NHL" evidence="3">
    <location>
        <begin position="464"/>
        <end position="505"/>
    </location>
</feature>
<dbReference type="InterPro" id="IPR047153">
    <property type="entry name" value="TRIM45/56/19-like"/>
</dbReference>
<keyword evidence="2" id="KW-0862">Zinc</keyword>
<proteinExistence type="predicted"/>
<dbReference type="PANTHER" id="PTHR25462:SF296">
    <property type="entry name" value="MEIOTIC P26, ISOFORM F"/>
    <property type="match status" value="1"/>
</dbReference>
<dbReference type="OrthoDB" id="6105938at2759"/>
<protein>
    <recommendedName>
        <fullName evidence="4">B box-type domain-containing protein</fullName>
    </recommendedName>
</protein>
<dbReference type="Pfam" id="PF00643">
    <property type="entry name" value="zf-B_box"/>
    <property type="match status" value="1"/>
</dbReference>
<reference evidence="5 6" key="1">
    <citation type="journal article" date="2018" name="Sci. Rep.">
        <title>Comparative analysis of the Pocillopora damicornis genome highlights role of immune system in coral evolution.</title>
        <authorList>
            <person name="Cunning R."/>
            <person name="Bay R.A."/>
            <person name="Gillette P."/>
            <person name="Baker A.C."/>
            <person name="Traylor-Knowles N."/>
        </authorList>
    </citation>
    <scope>NUCLEOTIDE SEQUENCE [LARGE SCALE GENOMIC DNA]</scope>
    <source>
        <strain evidence="5">RSMAS</strain>
        <tissue evidence="5">Whole animal</tissue>
    </source>
</reference>
<dbReference type="SUPFAM" id="SSF101898">
    <property type="entry name" value="NHL repeat"/>
    <property type="match status" value="1"/>
</dbReference>
<evidence type="ECO:0000256" key="2">
    <source>
        <dbReference type="PROSITE-ProRule" id="PRU00024"/>
    </source>
</evidence>
<dbReference type="GO" id="GO:0008270">
    <property type="term" value="F:zinc ion binding"/>
    <property type="evidence" value="ECO:0007669"/>
    <property type="project" value="UniProtKB-KW"/>
</dbReference>
<keyword evidence="2" id="KW-0863">Zinc-finger</keyword>